<keyword evidence="2" id="KW-1015">Disulfide bond</keyword>
<evidence type="ECO:0000313" key="6">
    <source>
        <dbReference type="RefSeq" id="XP_031570704.1"/>
    </source>
</evidence>
<sequence length="204" mass="23001">MFGMSWFTVVTISLLLNKSTVFSLRCSYCSSGISWEDCSSKEKHHSCQVQNACIKFHRKITQPNGKEVQEFVKACFPSSLCTRDNCYESDDGKVTWCDFSCCSTDLCNQDKSKSKPCDNPTNLTQGSTRPKDKTNSGRDSQPVNRARDSNTNQKRKDKKSKKRKAVQTIVPRAAHTRKNSNKNIRSLVYVTVAMVSTSLVIARH</sequence>
<dbReference type="SUPFAM" id="SSF57302">
    <property type="entry name" value="Snake toxin-like"/>
    <property type="match status" value="1"/>
</dbReference>
<evidence type="ECO:0000256" key="4">
    <source>
        <dbReference type="SAM" id="SignalP"/>
    </source>
</evidence>
<evidence type="ECO:0000256" key="3">
    <source>
        <dbReference type="SAM" id="MobiDB-lite"/>
    </source>
</evidence>
<proteinExistence type="predicted"/>
<feature type="chain" id="PRO_5027595345" evidence="4">
    <location>
        <begin position="24"/>
        <end position="204"/>
    </location>
</feature>
<dbReference type="GeneID" id="116305022"/>
<evidence type="ECO:0000256" key="2">
    <source>
        <dbReference type="ARBA" id="ARBA00023157"/>
    </source>
</evidence>
<dbReference type="OrthoDB" id="5983109at2759"/>
<organism evidence="5 6">
    <name type="scientific">Actinia tenebrosa</name>
    <name type="common">Australian red waratah sea anemone</name>
    <dbReference type="NCBI Taxonomy" id="6105"/>
    <lineage>
        <taxon>Eukaryota</taxon>
        <taxon>Metazoa</taxon>
        <taxon>Cnidaria</taxon>
        <taxon>Anthozoa</taxon>
        <taxon>Hexacorallia</taxon>
        <taxon>Actiniaria</taxon>
        <taxon>Actiniidae</taxon>
        <taxon>Actinia</taxon>
    </lineage>
</organism>
<reference evidence="6" key="1">
    <citation type="submission" date="2025-08" db="UniProtKB">
        <authorList>
            <consortium name="RefSeq"/>
        </authorList>
    </citation>
    <scope>IDENTIFICATION</scope>
    <source>
        <tissue evidence="6">Tentacle</tissue>
    </source>
</reference>
<keyword evidence="1 4" id="KW-0732">Signal</keyword>
<dbReference type="Proteomes" id="UP000515163">
    <property type="component" value="Unplaced"/>
</dbReference>
<protein>
    <submittedName>
        <fullName evidence="6">Uncharacterized protein LOC116305022</fullName>
    </submittedName>
</protein>
<dbReference type="RefSeq" id="XP_031570704.1">
    <property type="nucleotide sequence ID" value="XM_031714844.1"/>
</dbReference>
<evidence type="ECO:0000313" key="5">
    <source>
        <dbReference type="Proteomes" id="UP000515163"/>
    </source>
</evidence>
<feature type="signal peptide" evidence="4">
    <location>
        <begin position="1"/>
        <end position="23"/>
    </location>
</feature>
<evidence type="ECO:0000256" key="1">
    <source>
        <dbReference type="ARBA" id="ARBA00022729"/>
    </source>
</evidence>
<feature type="compositionally biased region" description="Basic residues" evidence="3">
    <location>
        <begin position="153"/>
        <end position="165"/>
    </location>
</feature>
<dbReference type="PANTHER" id="PTHR10036">
    <property type="entry name" value="CD59 GLYCOPROTEIN"/>
    <property type="match status" value="1"/>
</dbReference>
<gene>
    <name evidence="6" type="primary">LOC116305022</name>
</gene>
<name>A0A6P8IUH3_ACTTE</name>
<feature type="compositionally biased region" description="Polar residues" evidence="3">
    <location>
        <begin position="119"/>
        <end position="128"/>
    </location>
</feature>
<keyword evidence="5" id="KW-1185">Reference proteome</keyword>
<dbReference type="InParanoid" id="A0A6P8IUH3"/>
<dbReference type="InterPro" id="IPR045860">
    <property type="entry name" value="Snake_toxin-like_sf"/>
</dbReference>
<feature type="region of interest" description="Disordered" evidence="3">
    <location>
        <begin position="109"/>
        <end position="178"/>
    </location>
</feature>
<dbReference type="KEGG" id="aten:116305022"/>
<accession>A0A6P8IUH3</accession>
<dbReference type="AlphaFoldDB" id="A0A6P8IUH3"/>